<dbReference type="AlphaFoldDB" id="A0A914KJS3"/>
<evidence type="ECO:0000313" key="1">
    <source>
        <dbReference type="Proteomes" id="UP000887563"/>
    </source>
</evidence>
<dbReference type="Proteomes" id="UP000887563">
    <property type="component" value="Unplaced"/>
</dbReference>
<proteinExistence type="predicted"/>
<dbReference type="WBParaSite" id="Minc3s00025g01631">
    <property type="protein sequence ID" value="Minc3s00025g01631"/>
    <property type="gene ID" value="Minc3s00025g01631"/>
</dbReference>
<keyword evidence="1" id="KW-1185">Reference proteome</keyword>
<organism evidence="1 2">
    <name type="scientific">Meloidogyne incognita</name>
    <name type="common">Southern root-knot nematode worm</name>
    <name type="synonym">Oxyuris incognita</name>
    <dbReference type="NCBI Taxonomy" id="6306"/>
    <lineage>
        <taxon>Eukaryota</taxon>
        <taxon>Metazoa</taxon>
        <taxon>Ecdysozoa</taxon>
        <taxon>Nematoda</taxon>
        <taxon>Chromadorea</taxon>
        <taxon>Rhabditida</taxon>
        <taxon>Tylenchina</taxon>
        <taxon>Tylenchomorpha</taxon>
        <taxon>Tylenchoidea</taxon>
        <taxon>Meloidogynidae</taxon>
        <taxon>Meloidogyninae</taxon>
        <taxon>Meloidogyne</taxon>
        <taxon>Meloidogyne incognita group</taxon>
    </lineage>
</organism>
<accession>A0A914KJS3</accession>
<sequence length="62" mass="6940">MVIGPVGYITFTGMLSVEEEKAEIAKELTGKKVSKKFFNIKKNFLKRSFSFEITVLPAAAQQ</sequence>
<reference evidence="2" key="1">
    <citation type="submission" date="2022-11" db="UniProtKB">
        <authorList>
            <consortium name="WormBaseParasite"/>
        </authorList>
    </citation>
    <scope>IDENTIFICATION</scope>
</reference>
<name>A0A914KJS3_MELIC</name>
<protein>
    <submittedName>
        <fullName evidence="2">Uncharacterized protein</fullName>
    </submittedName>
</protein>
<evidence type="ECO:0000313" key="2">
    <source>
        <dbReference type="WBParaSite" id="Minc3s00025g01631"/>
    </source>
</evidence>